<organism evidence="1">
    <name type="scientific">Anopheles funestus</name>
    <name type="common">African malaria mosquito</name>
    <dbReference type="NCBI Taxonomy" id="62324"/>
    <lineage>
        <taxon>Eukaryota</taxon>
        <taxon>Metazoa</taxon>
        <taxon>Ecdysozoa</taxon>
        <taxon>Arthropoda</taxon>
        <taxon>Hexapoda</taxon>
        <taxon>Insecta</taxon>
        <taxon>Pterygota</taxon>
        <taxon>Neoptera</taxon>
        <taxon>Endopterygota</taxon>
        <taxon>Diptera</taxon>
        <taxon>Nematocera</taxon>
        <taxon>Culicoidea</taxon>
        <taxon>Culicidae</taxon>
        <taxon>Anophelinae</taxon>
        <taxon>Anopheles</taxon>
    </lineage>
</organism>
<dbReference type="EnsemblMetazoa" id="AFUN019474-RA">
    <property type="protein sequence ID" value="AFUN019474-PA"/>
    <property type="gene ID" value="AFUN019474"/>
</dbReference>
<protein>
    <submittedName>
        <fullName evidence="1">Uncharacterized protein</fullName>
    </submittedName>
</protein>
<proteinExistence type="predicted"/>
<sequence length="52" mass="6217">MCFYCPEMRFKLQTILSHARGLDTCTIFSSFGRQTHCWCRDTFTIKYLITNM</sequence>
<accession>A0A4Y0BHG4</accession>
<dbReference type="AlphaFoldDB" id="A0A4Y0BHG4"/>
<reference evidence="1" key="1">
    <citation type="submission" date="2020-05" db="UniProtKB">
        <authorList>
            <consortium name="EnsemblMetazoa"/>
        </authorList>
    </citation>
    <scope>IDENTIFICATION</scope>
    <source>
        <strain evidence="1">FUMOZ</strain>
    </source>
</reference>
<name>A0A4Y0BHG4_ANOFN</name>
<evidence type="ECO:0000313" key="1">
    <source>
        <dbReference type="EnsemblMetazoa" id="AFUN019474-PA"/>
    </source>
</evidence>
<dbReference type="VEuPathDB" id="VectorBase:AFUN019474"/>